<keyword evidence="3" id="KW-1185">Reference proteome</keyword>
<dbReference type="Proteomes" id="UP001153328">
    <property type="component" value="Unassembled WGS sequence"/>
</dbReference>
<protein>
    <submittedName>
        <fullName evidence="2">Uncharacterized protein</fullName>
    </submittedName>
</protein>
<dbReference type="AlphaFoldDB" id="A0A9W4E8Z1"/>
<comment type="caution">
    <text evidence="2">The sequence shown here is derived from an EMBL/GenBank/DDBJ whole genome shotgun (WGS) entry which is preliminary data.</text>
</comment>
<name>A0A9W4E8Z1_9ACTN</name>
<evidence type="ECO:0000313" key="2">
    <source>
        <dbReference type="EMBL" id="CAG7621545.1"/>
    </source>
</evidence>
<evidence type="ECO:0000313" key="3">
    <source>
        <dbReference type="Proteomes" id="UP001153328"/>
    </source>
</evidence>
<gene>
    <name evidence="2" type="ORF">SBRY_140074</name>
</gene>
<feature type="region of interest" description="Disordered" evidence="1">
    <location>
        <begin position="22"/>
        <end position="58"/>
    </location>
</feature>
<proteinExistence type="predicted"/>
<organism evidence="2 3">
    <name type="scientific">Actinacidiphila bryophytorum</name>
    <dbReference type="NCBI Taxonomy" id="1436133"/>
    <lineage>
        <taxon>Bacteria</taxon>
        <taxon>Bacillati</taxon>
        <taxon>Actinomycetota</taxon>
        <taxon>Actinomycetes</taxon>
        <taxon>Kitasatosporales</taxon>
        <taxon>Streptomycetaceae</taxon>
        <taxon>Actinacidiphila</taxon>
    </lineage>
</organism>
<dbReference type="EMBL" id="CAJVAX010000006">
    <property type="protein sequence ID" value="CAG7621545.1"/>
    <property type="molecule type" value="Genomic_DNA"/>
</dbReference>
<evidence type="ECO:0000256" key="1">
    <source>
        <dbReference type="SAM" id="MobiDB-lite"/>
    </source>
</evidence>
<feature type="compositionally biased region" description="Basic and acidic residues" evidence="1">
    <location>
        <begin position="31"/>
        <end position="42"/>
    </location>
</feature>
<sequence length="58" mass="6522">MERRRRLLGAGHHAAQCRLQRHPRPVGQHLLGHDPERLEHRSGHPGVYGIGMTSRGSV</sequence>
<accession>A0A9W4E8Z1</accession>
<reference evidence="2" key="1">
    <citation type="submission" date="2021-06" db="EMBL/GenBank/DDBJ databases">
        <authorList>
            <person name="Arsene-Ploetze F."/>
        </authorList>
    </citation>
    <scope>NUCLEOTIDE SEQUENCE</scope>
    <source>
        <strain evidence="2">SBRY1</strain>
    </source>
</reference>